<evidence type="ECO:0000256" key="2">
    <source>
        <dbReference type="SAM" id="Phobius"/>
    </source>
</evidence>
<evidence type="ECO:0008006" key="5">
    <source>
        <dbReference type="Google" id="ProtNLM"/>
    </source>
</evidence>
<reference evidence="3" key="1">
    <citation type="submission" date="2023-07" db="EMBL/GenBank/DDBJ databases">
        <title>Genome content predicts the carbon catabolic preferences of heterotrophic bacteria.</title>
        <authorList>
            <person name="Gralka M."/>
        </authorList>
    </citation>
    <scope>NUCLEOTIDE SEQUENCE</scope>
    <source>
        <strain evidence="3">I2M02</strain>
    </source>
</reference>
<keyword evidence="2" id="KW-1133">Transmembrane helix</keyword>
<gene>
    <name evidence="3" type="ORF">Q4494_17230</name>
</gene>
<evidence type="ECO:0000313" key="4">
    <source>
        <dbReference type="Proteomes" id="UP001169823"/>
    </source>
</evidence>
<accession>A0AAW7Y121</accession>
<keyword evidence="2" id="KW-0812">Transmembrane</keyword>
<protein>
    <recommendedName>
        <fullName evidence="5">PH domain-containing protein</fullName>
    </recommendedName>
</protein>
<proteinExistence type="predicted"/>
<feature type="region of interest" description="Disordered" evidence="1">
    <location>
        <begin position="200"/>
        <end position="223"/>
    </location>
</feature>
<feature type="transmembrane region" description="Helical" evidence="2">
    <location>
        <begin position="53"/>
        <end position="72"/>
    </location>
</feature>
<evidence type="ECO:0000313" key="3">
    <source>
        <dbReference type="EMBL" id="MDO6458828.1"/>
    </source>
</evidence>
<comment type="caution">
    <text evidence="3">The sequence shown here is derived from an EMBL/GenBank/DDBJ whole genome shotgun (WGS) entry which is preliminary data.</text>
</comment>
<keyword evidence="2" id="KW-0472">Membrane</keyword>
<sequence length="223" mass="24818">MPLSSDLESHARGTPLRGRNTIGRNTIARNETGWGYCLMCGDGAGKACARIELALRWLSFLCFLLMAGLWLWPGSSFAPGLLGIKLGLSIALGGAGLALGHFSERGLRREVQIDQKRKQLRIVWRNRHGQTRLHTVIGFDEIGSIFLRRSQTPVRKTHMDLRFGARGETVTLFEGEESVLRELWRDLHVDLHADELAPATKPFARTGEPASKSSLKVLPRALR</sequence>
<dbReference type="Proteomes" id="UP001169823">
    <property type="component" value="Unassembled WGS sequence"/>
</dbReference>
<feature type="transmembrane region" description="Helical" evidence="2">
    <location>
        <begin position="78"/>
        <end position="99"/>
    </location>
</feature>
<organism evidence="3 4">
    <name type="scientific">Celeribacter halophilus</name>
    <dbReference type="NCBI Taxonomy" id="576117"/>
    <lineage>
        <taxon>Bacteria</taxon>
        <taxon>Pseudomonadati</taxon>
        <taxon>Pseudomonadota</taxon>
        <taxon>Alphaproteobacteria</taxon>
        <taxon>Rhodobacterales</taxon>
        <taxon>Roseobacteraceae</taxon>
        <taxon>Celeribacter</taxon>
    </lineage>
</organism>
<name>A0AAW7Y121_9RHOB</name>
<dbReference type="AlphaFoldDB" id="A0AAW7Y121"/>
<dbReference type="EMBL" id="JAUOPJ010000020">
    <property type="protein sequence ID" value="MDO6458828.1"/>
    <property type="molecule type" value="Genomic_DNA"/>
</dbReference>
<evidence type="ECO:0000256" key="1">
    <source>
        <dbReference type="SAM" id="MobiDB-lite"/>
    </source>
</evidence>
<dbReference type="RefSeq" id="WP_303480842.1">
    <property type="nucleotide sequence ID" value="NZ_JAUOPJ010000020.1"/>
</dbReference>